<sequence length="1436" mass="157498">MEEGSHEETHKVTQKLFNLNRALYEVSGKDWSDTDPDMARVLKKLLAWPQLLQNKCSVLVGSANSGKTSEFRLQVQSLREANAHACFIAVRELMDSGNVDDALEGLEAKGLAAWDKTPTEKLYLFVDSIDEGALGGPRDLKACLRKLVNRVRGSLDSVTWVLSTRPAVLNQEVIKVIEDALEVAIPLTARTAAAPSSMAQAASSSTVSRPATASAQQVAKVYRLAPLSRTQAKTLLEDAYSFQGVDALVQEADRLGLGHHLLTPGKCKLLTKLDLLSNPPSSLGEIYARSVVAHLDAPNSGRVRLTKTSREELDAEALRLACASTLCERLNIELPSESDESSPLALSARTIVRALRESDLTYLLGSDFFEESGHHQVKIQPDDIRFYLAARRLSLLIAGREDALKVSQLLGWIAPTGERGIFGPFMPLAGWLSALNEYFRDECMKLDPQCVAFFGDLRSTPPQDAERALRAALSRIGSGERIGRGAYTLTSENYWQAGAPSLLPNFPKLYAEHSANEDVRELLLEIARTARSSVLLADAFKAAGQDYHQILKDADLLEYVLEVGTAADKRKLRSAALKATDLSGRSLRLLLSSSAWSVFDAKDIAKLVRGSMSNCNGQQWLSYSLKSDVAPGAKTDDLCELTSLLLDAVLAALPSNPDDSIHEALHEVKWLAEVVAELLGELAGRKHSAASRRSTAVLIVKFKSRVLDREYSTFIDLDELRESLQAPSDMRTAVVREFFRVDKPLDLAAAWRVLYGGRGVFMPTLEEARAAKSTHFVSAIEQHEAALQRGSKQTATAPKLKRTVPVSDKARKDLTRRKSGIKAGADTNALAWFAQVLSSTSGLSRYGDVDLTEVRKAYGEALTAAVEQGLKALWRNEAPRRDESNPRSTYWLTIAALQGLHLEFTAATEHLPANKAELQRALDYGLYELNGVPKWYWRLVASDYAQSVKFFRRTLRQAGKGAVSQERAAKVLTLLEEAPAVVQKGLADLAWSAVCGGDLDQYQTDAVLSLIVQQGLVSSAVFGFEARKRVLADPRGPLAAIWSVNWMAVDSTAFLDAVQAARANDADAADALIAAVATTLEDGRGPKLLELSKKSPSAVHALKQLYLELVRVVPREGDREREAYKVYVVNERERAQRTRDRIPGLLAATQSTAGYVAIKDLWASAESDQERNYYLHLLQQTAEGMARRSRPMTEAEYLEFERTLQAAPGSLEEFAQRVENDILDVKEVVEVGEFSPRRFLSTNFQDVEAGAIKAMEDEFQLYLAGQLAIVGRKRYSVFREPQGADDARRDISVSDAANGWKVTLELKVTGGGWTVDEYRDSLRNQLVGLYMRERNTTVGFFVVLKQTSSKGAPPDFDALLELLRSDALQLQAERPELRLRVIGIDATEPLKADGTLVRTKAAPRAVKDARKAARKTKRAASSGAASGTAAGSPSTA</sequence>
<gene>
    <name evidence="2" type="ORF">EV672_104174</name>
</gene>
<comment type="caution">
    <text evidence="2">The sequence shown here is derived from an EMBL/GenBank/DDBJ whole genome shotgun (WGS) entry which is preliminary data.</text>
</comment>
<evidence type="ECO:0000256" key="1">
    <source>
        <dbReference type="SAM" id="MobiDB-lite"/>
    </source>
</evidence>
<evidence type="ECO:0000313" key="3">
    <source>
        <dbReference type="Proteomes" id="UP000294593"/>
    </source>
</evidence>
<name>A0A4R6RCA9_9BURK</name>
<feature type="compositionally biased region" description="Low complexity" evidence="1">
    <location>
        <begin position="1419"/>
        <end position="1436"/>
    </location>
</feature>
<evidence type="ECO:0000313" key="2">
    <source>
        <dbReference type="EMBL" id="TDP83793.1"/>
    </source>
</evidence>
<dbReference type="EMBL" id="SNXW01000004">
    <property type="protein sequence ID" value="TDP83793.1"/>
    <property type="molecule type" value="Genomic_DNA"/>
</dbReference>
<organism evidence="2 3">
    <name type="scientific">Aquabacterium commune</name>
    <dbReference type="NCBI Taxonomy" id="70586"/>
    <lineage>
        <taxon>Bacteria</taxon>
        <taxon>Pseudomonadati</taxon>
        <taxon>Pseudomonadota</taxon>
        <taxon>Betaproteobacteria</taxon>
        <taxon>Burkholderiales</taxon>
        <taxon>Aquabacterium</taxon>
    </lineage>
</organism>
<keyword evidence="3" id="KW-1185">Reference proteome</keyword>
<proteinExistence type="predicted"/>
<dbReference type="Proteomes" id="UP000294593">
    <property type="component" value="Unassembled WGS sequence"/>
</dbReference>
<reference evidence="2 3" key="1">
    <citation type="submission" date="2019-03" db="EMBL/GenBank/DDBJ databases">
        <title>Genomic Encyclopedia of Type Strains, Phase IV (KMG-IV): sequencing the most valuable type-strain genomes for metagenomic binning, comparative biology and taxonomic classification.</title>
        <authorList>
            <person name="Goeker M."/>
        </authorList>
    </citation>
    <scope>NUCLEOTIDE SEQUENCE [LARGE SCALE GENOMIC DNA]</scope>
    <source>
        <strain evidence="2 3">DSM 11901</strain>
    </source>
</reference>
<feature type="region of interest" description="Disordered" evidence="1">
    <location>
        <begin position="1401"/>
        <end position="1436"/>
    </location>
</feature>
<accession>A0A4R6RCA9</accession>
<protein>
    <submittedName>
        <fullName evidence="2">Uncharacterized protein</fullName>
    </submittedName>
</protein>